<dbReference type="Proteomes" id="UP000030063">
    <property type="component" value="Unassembled WGS sequence"/>
</dbReference>
<sequence>MDIDEIFKDLFGPGFKSLDGFCQLLKVDQDKLLNFLYKRKGSHYVSFSILKKNKTHRTIKAPKRVMKKIQHALLPHLEKYYSPKPSSHGFVKGRNVKTNAQIHSRKRYVFNIDLKDFFESIHFGRVRNLFMAHPFSAPHNVATVMAQICCSDGKLAQGAPTSPLISNMICRKLDSQLQALAKSGKCHFTRYADDITFSFTSTAKYLPKDIVEVSEDGRAIPGRELEEIIKSNGFIINSEKTRLQHRTQRQMVTGLVVNEMPNVTREFIRLTSSMINALKRYGPELAEAKYLEILKGENQRLQPRQILRTKDSAGDFFIKVVKGRLNYIQMVRGRGDNIYRRLAYEFTVAIGKENPEFKKSPEEILGNSIFVVNNIIEECQGTAFLLEGVGIVTNEHVVTGVSKTIARHSISFSRAGDTREYSAELILSDKKADLAIFHPNEEFRNIPALRKSDKTIVRPTDPVLSIGFPKHRDGTTHYIAKGHTTQRRRQVDLDLWLVDFTLMEGNSGGPIFNDSMEVIGVTARGAKNNIDAALYGFIPLDSLNSFTSRADFLLLKRLYDYLGNGSLSLLPGILGKGIFSSAYQTKLHKERLQKAKAA</sequence>
<evidence type="ECO:0000313" key="11">
    <source>
        <dbReference type="EMBL" id="KFX71074.1"/>
    </source>
</evidence>
<evidence type="ECO:0000259" key="10">
    <source>
        <dbReference type="PROSITE" id="PS50878"/>
    </source>
</evidence>
<evidence type="ECO:0000256" key="7">
    <source>
        <dbReference type="ARBA" id="ARBA00023118"/>
    </source>
</evidence>
<evidence type="ECO:0000256" key="5">
    <source>
        <dbReference type="ARBA" id="ARBA00022842"/>
    </source>
</evidence>
<feature type="domain" description="Reverse transcriptase" evidence="10">
    <location>
        <begin position="30"/>
        <end position="257"/>
    </location>
</feature>
<dbReference type="OrthoDB" id="7055795at2"/>
<evidence type="ECO:0000256" key="6">
    <source>
        <dbReference type="ARBA" id="ARBA00022918"/>
    </source>
</evidence>
<dbReference type="InterPro" id="IPR009003">
    <property type="entry name" value="Peptidase_S1_PA"/>
</dbReference>
<keyword evidence="5" id="KW-0460">Magnesium</keyword>
<dbReference type="PROSITE" id="PS50878">
    <property type="entry name" value="RT_POL"/>
    <property type="match status" value="1"/>
</dbReference>
<comment type="caution">
    <text evidence="11">The sequence shown here is derived from an EMBL/GenBank/DDBJ whole genome shotgun (WGS) entry which is preliminary data.</text>
</comment>
<evidence type="ECO:0000256" key="9">
    <source>
        <dbReference type="ARBA" id="ARBA00048173"/>
    </source>
</evidence>
<dbReference type="Pfam" id="PF00078">
    <property type="entry name" value="RVT_1"/>
    <property type="match status" value="1"/>
</dbReference>
<dbReference type="GO" id="GO:0051607">
    <property type="term" value="P:defense response to virus"/>
    <property type="evidence" value="ECO:0007669"/>
    <property type="project" value="UniProtKB-KW"/>
</dbReference>
<dbReference type="EC" id="2.7.7.49" evidence="1"/>
<comment type="catalytic activity">
    <reaction evidence="9">
        <text>DNA(n) + a 2'-deoxyribonucleoside 5'-triphosphate = DNA(n+1) + diphosphate</text>
        <dbReference type="Rhea" id="RHEA:22508"/>
        <dbReference type="Rhea" id="RHEA-COMP:17339"/>
        <dbReference type="Rhea" id="RHEA-COMP:17340"/>
        <dbReference type="ChEBI" id="CHEBI:33019"/>
        <dbReference type="ChEBI" id="CHEBI:61560"/>
        <dbReference type="ChEBI" id="CHEBI:173112"/>
        <dbReference type="EC" id="2.7.7.49"/>
    </reaction>
</comment>
<protein>
    <recommendedName>
        <fullName evidence="1">RNA-directed DNA polymerase</fullName>
        <ecNumber evidence="1">2.7.7.49</ecNumber>
    </recommendedName>
</protein>
<dbReference type="InterPro" id="IPR051083">
    <property type="entry name" value="GrpII_Intron_Splice-Mob/Def"/>
</dbReference>
<evidence type="ECO:0000313" key="12">
    <source>
        <dbReference type="Proteomes" id="UP000030063"/>
    </source>
</evidence>
<dbReference type="RefSeq" id="WP_025163902.1">
    <property type="nucleotide sequence ID" value="NZ_AWSQ01000001.1"/>
</dbReference>
<organism evidence="11 12">
    <name type="scientific">Pseudomonas taeanensis MS-3</name>
    <dbReference type="NCBI Taxonomy" id="1395571"/>
    <lineage>
        <taxon>Bacteria</taxon>
        <taxon>Pseudomonadati</taxon>
        <taxon>Pseudomonadota</taxon>
        <taxon>Gammaproteobacteria</taxon>
        <taxon>Pseudomonadales</taxon>
        <taxon>Pseudomonadaceae</taxon>
        <taxon>Pseudomonas</taxon>
    </lineage>
</organism>
<dbReference type="Pfam" id="PF13365">
    <property type="entry name" value="Trypsin_2"/>
    <property type="match status" value="1"/>
</dbReference>
<dbReference type="PRINTS" id="PR00866">
    <property type="entry name" value="RNADNAPOLMS"/>
</dbReference>
<name>A0A0A1YQF6_9PSED</name>
<gene>
    <name evidence="11" type="ORF">TMS3_0103770</name>
</gene>
<dbReference type="AlphaFoldDB" id="A0A0A1YQF6"/>
<dbReference type="STRING" id="1395571.TMS3_0103770"/>
<keyword evidence="6" id="KW-0695">RNA-directed DNA polymerase</keyword>
<dbReference type="eggNOG" id="COG0265">
    <property type="taxonomic scope" value="Bacteria"/>
</dbReference>
<proteinExistence type="inferred from homology"/>
<dbReference type="InterPro" id="IPR000123">
    <property type="entry name" value="Reverse_transcriptase_msDNA"/>
</dbReference>
<dbReference type="PANTHER" id="PTHR34047">
    <property type="entry name" value="NUCLEAR INTRON MATURASE 1, MITOCHONDRIAL-RELATED"/>
    <property type="match status" value="1"/>
</dbReference>
<dbReference type="Gene3D" id="2.40.10.120">
    <property type="match status" value="1"/>
</dbReference>
<dbReference type="PANTHER" id="PTHR34047:SF7">
    <property type="entry name" value="RNA-DIRECTED DNA POLYMERASE"/>
    <property type="match status" value="1"/>
</dbReference>
<keyword evidence="12" id="KW-1185">Reference proteome</keyword>
<evidence type="ECO:0000256" key="2">
    <source>
        <dbReference type="ARBA" id="ARBA00022679"/>
    </source>
</evidence>
<evidence type="ECO:0000256" key="8">
    <source>
        <dbReference type="ARBA" id="ARBA00034120"/>
    </source>
</evidence>
<evidence type="ECO:0000256" key="4">
    <source>
        <dbReference type="ARBA" id="ARBA00022723"/>
    </source>
</evidence>
<comment type="similarity">
    <text evidence="8">Belongs to the bacterial reverse transcriptase family.</text>
</comment>
<accession>A0A0A1YQF6</accession>
<evidence type="ECO:0000256" key="1">
    <source>
        <dbReference type="ARBA" id="ARBA00012493"/>
    </source>
</evidence>
<keyword evidence="2" id="KW-0808">Transferase</keyword>
<dbReference type="EMBL" id="AWSQ01000001">
    <property type="protein sequence ID" value="KFX71074.1"/>
    <property type="molecule type" value="Genomic_DNA"/>
</dbReference>
<dbReference type="GO" id="GO:0046872">
    <property type="term" value="F:metal ion binding"/>
    <property type="evidence" value="ECO:0007669"/>
    <property type="project" value="UniProtKB-KW"/>
</dbReference>
<dbReference type="CDD" id="cd03487">
    <property type="entry name" value="RT_Bac_retron_II"/>
    <property type="match status" value="1"/>
</dbReference>
<dbReference type="InterPro" id="IPR000477">
    <property type="entry name" value="RT_dom"/>
</dbReference>
<evidence type="ECO:0000256" key="3">
    <source>
        <dbReference type="ARBA" id="ARBA00022695"/>
    </source>
</evidence>
<dbReference type="SUPFAM" id="SSF50494">
    <property type="entry name" value="Trypsin-like serine proteases"/>
    <property type="match status" value="1"/>
</dbReference>
<reference evidence="11 12" key="1">
    <citation type="journal article" date="2014" name="Genome Announc.">
        <title>Draft Genome Sequence of Petroleum Oil-Degrading Marine Bacterium Pseudomonas taeanensis Strain MS-3, Isolated from a Crude Oil-Contaminated Seashore.</title>
        <authorList>
            <person name="Lee S.Y."/>
            <person name="Kim S.H."/>
            <person name="Lee D.G."/>
            <person name="Shin S."/>
            <person name="Yun S.H."/>
            <person name="Choi C.W."/>
            <person name="Chung Y.H."/>
            <person name="Choi J.S."/>
            <person name="Kahng H.Y."/>
            <person name="Kim S.I."/>
        </authorList>
    </citation>
    <scope>NUCLEOTIDE SEQUENCE [LARGE SCALE GENOMIC DNA]</scope>
    <source>
        <strain evidence="11 12">MS-3</strain>
    </source>
</reference>
<dbReference type="eggNOG" id="COG3344">
    <property type="taxonomic scope" value="Bacteria"/>
</dbReference>
<dbReference type="InterPro" id="IPR043502">
    <property type="entry name" value="DNA/RNA_pol_sf"/>
</dbReference>
<keyword evidence="7" id="KW-0051">Antiviral defense</keyword>
<dbReference type="SUPFAM" id="SSF56672">
    <property type="entry name" value="DNA/RNA polymerases"/>
    <property type="match status" value="1"/>
</dbReference>
<dbReference type="GO" id="GO:0003964">
    <property type="term" value="F:RNA-directed DNA polymerase activity"/>
    <property type="evidence" value="ECO:0007669"/>
    <property type="project" value="UniProtKB-KW"/>
</dbReference>
<keyword evidence="3" id="KW-0548">Nucleotidyltransferase</keyword>
<keyword evidence="4" id="KW-0479">Metal-binding</keyword>
<dbReference type="GO" id="GO:0003723">
    <property type="term" value="F:RNA binding"/>
    <property type="evidence" value="ECO:0007669"/>
    <property type="project" value="InterPro"/>
</dbReference>